<dbReference type="InterPro" id="IPR003700">
    <property type="entry name" value="Pantoate_hydroxy_MeTrfase"/>
</dbReference>
<feature type="binding site" evidence="7 9">
    <location>
        <begin position="101"/>
        <end position="102"/>
    </location>
    <ligand>
        <name>3-methyl-2-oxobutanoate</name>
        <dbReference type="ChEBI" id="CHEBI:11851"/>
    </ligand>
</feature>
<dbReference type="GO" id="GO:0005737">
    <property type="term" value="C:cytoplasm"/>
    <property type="evidence" value="ECO:0007669"/>
    <property type="project" value="UniProtKB-SubCell"/>
</dbReference>
<dbReference type="PANTHER" id="PTHR20881">
    <property type="entry name" value="3-METHYL-2-OXOBUTANOATE HYDROXYMETHYLTRANSFERASE"/>
    <property type="match status" value="1"/>
</dbReference>
<feature type="binding site" evidence="7 10">
    <location>
        <position position="140"/>
    </location>
    <ligand>
        <name>Mg(2+)</name>
        <dbReference type="ChEBI" id="CHEBI:18420"/>
    </ligand>
</feature>
<evidence type="ECO:0000256" key="7">
    <source>
        <dbReference type="HAMAP-Rule" id="MF_00156"/>
    </source>
</evidence>
<dbReference type="Pfam" id="PF02548">
    <property type="entry name" value="Pantoate_transf"/>
    <property type="match status" value="1"/>
</dbReference>
<dbReference type="NCBIfam" id="NF001452">
    <property type="entry name" value="PRK00311.1"/>
    <property type="match status" value="1"/>
</dbReference>
<evidence type="ECO:0000256" key="1">
    <source>
        <dbReference type="ARBA" id="ARBA00005033"/>
    </source>
</evidence>
<evidence type="ECO:0000256" key="5">
    <source>
        <dbReference type="ARBA" id="ARBA00022679"/>
    </source>
</evidence>
<dbReference type="UniPathway" id="UPA00028">
    <property type="reaction ID" value="UER00003"/>
</dbReference>
<comment type="cofactor">
    <cofactor evidence="7 10">
        <name>Mg(2+)</name>
        <dbReference type="ChEBI" id="CHEBI:18420"/>
    </cofactor>
    <text evidence="7 10">Binds 1 Mg(2+) ion per subunit.</text>
</comment>
<dbReference type="HAMAP" id="MF_00156">
    <property type="entry name" value="PanB"/>
    <property type="match status" value="1"/>
</dbReference>
<dbReference type="FunFam" id="3.20.20.60:FF:000003">
    <property type="entry name" value="3-methyl-2-oxobutanoate hydroxymethyltransferase"/>
    <property type="match status" value="1"/>
</dbReference>
<dbReference type="SUPFAM" id="SSF51621">
    <property type="entry name" value="Phosphoenolpyruvate/pyruvate domain"/>
    <property type="match status" value="1"/>
</dbReference>
<dbReference type="AlphaFoldDB" id="A0A075JGK4"/>
<comment type="subunit">
    <text evidence="3 7">Homodecamer; pentamer of dimers.</text>
</comment>
<evidence type="ECO:0000256" key="10">
    <source>
        <dbReference type="PIRSR" id="PIRSR000388-3"/>
    </source>
</evidence>
<dbReference type="GO" id="GO:0015940">
    <property type="term" value="P:pantothenate biosynthetic process"/>
    <property type="evidence" value="ECO:0007669"/>
    <property type="project" value="UniProtKB-UniRule"/>
</dbReference>
<keyword evidence="11" id="KW-0489">Methyltransferase</keyword>
<evidence type="ECO:0000256" key="3">
    <source>
        <dbReference type="ARBA" id="ARBA00011424"/>
    </source>
</evidence>
<dbReference type="GO" id="GO:0008168">
    <property type="term" value="F:methyltransferase activity"/>
    <property type="evidence" value="ECO:0007669"/>
    <property type="project" value="UniProtKB-KW"/>
</dbReference>
<dbReference type="EMBL" id="CP008889">
    <property type="protein sequence ID" value="AIF41019.1"/>
    <property type="molecule type" value="Genomic_DNA"/>
</dbReference>
<dbReference type="CDD" id="cd06557">
    <property type="entry name" value="KPHMT-like"/>
    <property type="match status" value="1"/>
</dbReference>
<organism evidence="11 12">
    <name type="scientific">Dermacoccus nishinomiyaensis</name>
    <dbReference type="NCBI Taxonomy" id="1274"/>
    <lineage>
        <taxon>Bacteria</taxon>
        <taxon>Bacillati</taxon>
        <taxon>Actinomycetota</taxon>
        <taxon>Actinomycetes</taxon>
        <taxon>Micrococcales</taxon>
        <taxon>Dermacoccaceae</taxon>
        <taxon>Dermacoccus</taxon>
    </lineage>
</organism>
<dbReference type="GO" id="GO:0000287">
    <property type="term" value="F:magnesium ion binding"/>
    <property type="evidence" value="ECO:0007669"/>
    <property type="project" value="TreeGrafter"/>
</dbReference>
<keyword evidence="7" id="KW-0963">Cytoplasm</keyword>
<sequence>MKIPSLPSANGDVAYNICVTKGAITIRPRQRMGTAPTAADYAGAMSEEAAPYRTAERKRIRTVTLQQLKERGERFSMLTSYDMYTAEIFDEAGIETLLVGDSAGNNVLGYDTTLPVTLDELIPLVRAVSGAAQHALVVADLPFGSYQESPQQAFASAARLMKEGRAHAVKLEGGAHMAPTVEHLVRGGIPVIAHIGFTPQSEHTLGGYRVQGRGDDAERMVAEARALQDAGAFCVLMEMVPAPVAQQVTDALRVPTIGIGAGAGCDGQVLVWTDFAGLRDGRYPRFAKKFADVRSVLLDAARTYREDVASGTFPAPEHSFES</sequence>
<dbReference type="HOGENOM" id="CLU_036645_1_0_11"/>
<dbReference type="KEGG" id="dni:HX89_08765"/>
<evidence type="ECO:0000256" key="6">
    <source>
        <dbReference type="ARBA" id="ARBA00056497"/>
    </source>
</evidence>
<keyword evidence="7 10" id="KW-0460">Magnesium</keyword>
<gene>
    <name evidence="7" type="primary">panB</name>
    <name evidence="11" type="ORF">HX89_08765</name>
</gene>
<feature type="binding site" evidence="7 10">
    <location>
        <position position="172"/>
    </location>
    <ligand>
        <name>Mg(2+)</name>
        <dbReference type="ChEBI" id="CHEBI:18420"/>
    </ligand>
</feature>
<reference evidence="11 12" key="1">
    <citation type="submission" date="2014-07" db="EMBL/GenBank/DDBJ databases">
        <title>Genome Sequencing of Dermacoccus nishinomiyaensis.</title>
        <authorList>
            <person name="Hong K.W."/>
            <person name="Chan K.G."/>
        </authorList>
    </citation>
    <scope>NUCLEOTIDE SEQUENCE [LARGE SCALE GENOMIC DNA]</scope>
    <source>
        <strain evidence="11 12">M25</strain>
    </source>
</reference>
<evidence type="ECO:0000256" key="9">
    <source>
        <dbReference type="PIRSR" id="PIRSR000388-2"/>
    </source>
</evidence>
<comment type="similarity">
    <text evidence="2 7">Belongs to the PanB family.</text>
</comment>
<proteinExistence type="inferred from homology"/>
<feature type="binding site" evidence="7 9">
    <location>
        <position position="140"/>
    </location>
    <ligand>
        <name>3-methyl-2-oxobutanoate</name>
        <dbReference type="ChEBI" id="CHEBI:11851"/>
    </ligand>
</feature>
<dbReference type="GO" id="GO:0003864">
    <property type="term" value="F:3-methyl-2-oxobutanoate hydroxymethyltransferase activity"/>
    <property type="evidence" value="ECO:0007669"/>
    <property type="project" value="UniProtKB-UniRule"/>
</dbReference>
<feature type="binding site" evidence="7 9">
    <location>
        <position position="170"/>
    </location>
    <ligand>
        <name>3-methyl-2-oxobutanoate</name>
        <dbReference type="ChEBI" id="CHEBI:11851"/>
    </ligand>
</feature>
<dbReference type="Gene3D" id="3.20.20.60">
    <property type="entry name" value="Phosphoenolpyruvate-binding domains"/>
    <property type="match status" value="1"/>
</dbReference>
<evidence type="ECO:0000256" key="4">
    <source>
        <dbReference type="ARBA" id="ARBA00022655"/>
    </source>
</evidence>
<name>A0A075JGK4_9MICO</name>
<evidence type="ECO:0000313" key="12">
    <source>
        <dbReference type="Proteomes" id="UP000027986"/>
    </source>
</evidence>
<feature type="binding site" evidence="7 10">
    <location>
        <position position="101"/>
    </location>
    <ligand>
        <name>Mg(2+)</name>
        <dbReference type="ChEBI" id="CHEBI:18420"/>
    </ligand>
</feature>
<protein>
    <recommendedName>
        <fullName evidence="7">3-methyl-2-oxobutanoate hydroxymethyltransferase</fullName>
        <ecNumber evidence="7">2.1.2.11</ecNumber>
    </recommendedName>
    <alternativeName>
        <fullName evidence="7">Ketopantoate hydroxymethyltransferase</fullName>
        <shortName evidence="7">KPHMT</shortName>
    </alternativeName>
</protein>
<comment type="pathway">
    <text evidence="1 7">Cofactor biosynthesis; (R)-pantothenate biosynthesis; (R)-pantoate from 3-methyl-2-oxobutanoate: step 1/2.</text>
</comment>
<dbReference type="NCBIfam" id="TIGR00222">
    <property type="entry name" value="panB"/>
    <property type="match status" value="1"/>
</dbReference>
<comment type="subcellular location">
    <subcellularLocation>
        <location evidence="7">Cytoplasm</location>
    </subcellularLocation>
</comment>
<keyword evidence="4 7" id="KW-0566">Pantothenate biosynthesis</keyword>
<keyword evidence="5 7" id="KW-0808">Transferase</keyword>
<dbReference type="PIRSF" id="PIRSF000388">
    <property type="entry name" value="Pantoate_hydroxy_MeTrfase"/>
    <property type="match status" value="1"/>
</dbReference>
<accession>A0A075JGK4</accession>
<dbReference type="eggNOG" id="COG0413">
    <property type="taxonomic scope" value="Bacteria"/>
</dbReference>
<comment type="function">
    <text evidence="6 7">Catalyzes the reversible reaction in which hydroxymethyl group from 5,10-methylenetetrahydrofolate is transferred onto alpha-ketoisovalerate to form ketopantoate.</text>
</comment>
<dbReference type="PANTHER" id="PTHR20881:SF0">
    <property type="entry name" value="3-METHYL-2-OXOBUTANOATE HYDROXYMETHYLTRANSFERASE"/>
    <property type="match status" value="1"/>
</dbReference>
<dbReference type="Proteomes" id="UP000027986">
    <property type="component" value="Chromosome"/>
</dbReference>
<comment type="catalytic activity">
    <reaction evidence="7">
        <text>(6R)-5,10-methylene-5,6,7,8-tetrahydrofolate + 3-methyl-2-oxobutanoate + H2O = 2-dehydropantoate + (6S)-5,6,7,8-tetrahydrofolate</text>
        <dbReference type="Rhea" id="RHEA:11824"/>
        <dbReference type="ChEBI" id="CHEBI:11561"/>
        <dbReference type="ChEBI" id="CHEBI:11851"/>
        <dbReference type="ChEBI" id="CHEBI:15377"/>
        <dbReference type="ChEBI" id="CHEBI:15636"/>
        <dbReference type="ChEBI" id="CHEBI:57453"/>
        <dbReference type="EC" id="2.1.2.11"/>
    </reaction>
</comment>
<evidence type="ECO:0000256" key="8">
    <source>
        <dbReference type="PIRSR" id="PIRSR000388-1"/>
    </source>
</evidence>
<evidence type="ECO:0000313" key="11">
    <source>
        <dbReference type="EMBL" id="AIF41019.1"/>
    </source>
</evidence>
<keyword evidence="7 10" id="KW-0479">Metal-binding</keyword>
<feature type="active site" description="Proton acceptor" evidence="7 8">
    <location>
        <position position="238"/>
    </location>
</feature>
<dbReference type="InterPro" id="IPR015813">
    <property type="entry name" value="Pyrv/PenolPyrv_kinase-like_dom"/>
</dbReference>
<keyword evidence="12" id="KW-1185">Reference proteome</keyword>
<dbReference type="EC" id="2.1.2.11" evidence="7"/>
<evidence type="ECO:0000256" key="2">
    <source>
        <dbReference type="ARBA" id="ARBA00008676"/>
    </source>
</evidence>
<dbReference type="InterPro" id="IPR040442">
    <property type="entry name" value="Pyrv_kinase-like_dom_sf"/>
</dbReference>
<dbReference type="GO" id="GO:0032259">
    <property type="term" value="P:methylation"/>
    <property type="evidence" value="ECO:0007669"/>
    <property type="project" value="UniProtKB-KW"/>
</dbReference>